<name>A0ABQ7HZU3_9MICR</name>
<keyword evidence="2" id="KW-0342">GTP-binding</keyword>
<dbReference type="CDD" id="cd08771">
    <property type="entry name" value="DLP_1"/>
    <property type="match status" value="1"/>
</dbReference>
<evidence type="ECO:0000256" key="1">
    <source>
        <dbReference type="ARBA" id="ARBA00022741"/>
    </source>
</evidence>
<evidence type="ECO:0000313" key="5">
    <source>
        <dbReference type="Proteomes" id="UP001516464"/>
    </source>
</evidence>
<evidence type="ECO:0000259" key="3">
    <source>
        <dbReference type="PROSITE" id="PS51718"/>
    </source>
</evidence>
<dbReference type="SUPFAM" id="SSF52540">
    <property type="entry name" value="P-loop containing nucleoside triphosphate hydrolases"/>
    <property type="match status" value="1"/>
</dbReference>
<dbReference type="Gene3D" id="3.40.50.300">
    <property type="entry name" value="P-loop containing nucleotide triphosphate hydrolases"/>
    <property type="match status" value="1"/>
</dbReference>
<sequence>MRKPAVMDQSLIIDKVSKLQEIFSANDISVPLPRVVVIGSQSTGKSSVLEQILLKEFLPRGCDLVTRCPIIFHLRKTTEKNEYVRFAHSDLIYDLSTISSEIIKRMEALCGINKNIINEPIVLFVYLFTTPELTLVDLPGLTKIPMEDQPEDIESQIEEMVIEYIKEESTLILAVVSANVDIANCESIKISRRVDPQGNRTLAVVTKIDLMDRSTDCLSLLENKNPCIGLGYVGVINRGQDDINRGVDIASALKKEDTFFKNHPKYKKLYPRIGSRYLISRLYEIFKIRLISELPRLKITINNKLSFLKTELILLGKEKFSKNNSPILIHHYCDCIRESIEINDQYNSKDRRLFYSLNHGLKFKKIYDNLNLFIFQIRKSLKEETNDSNALFVSDKIFESIIKKGIEDLGSIMSKSTVEIFNLVSNHISGIKSDRFQPLSSRLNNYSIELLTIQHEKMICQLNEFIKIHSSFINMKHSDFSKADILAKIIKKEKKKNWAYNFINNSSEAIILDNDFEYNIIVSLSTEYFGIIKKTFIDYFIKLVNFYFINFLKFNLQTELSQFAFSLEDTLFEDGKITLNKRLDIEKQIKGLETGLAILEDET</sequence>
<proteinExistence type="predicted"/>
<dbReference type="SMART" id="SM00053">
    <property type="entry name" value="DYNc"/>
    <property type="match status" value="1"/>
</dbReference>
<keyword evidence="5" id="KW-1185">Reference proteome</keyword>
<dbReference type="PROSITE" id="PS51718">
    <property type="entry name" value="G_DYNAMIN_2"/>
    <property type="match status" value="1"/>
</dbReference>
<dbReference type="Pfam" id="PF00350">
    <property type="entry name" value="Dynamin_N"/>
    <property type="match status" value="1"/>
</dbReference>
<accession>A0ABQ7HZU3</accession>
<dbReference type="InterPro" id="IPR030381">
    <property type="entry name" value="G_DYNAMIN_dom"/>
</dbReference>
<feature type="domain" description="Dynamin-type G" evidence="3">
    <location>
        <begin position="29"/>
        <end position="295"/>
    </location>
</feature>
<dbReference type="Proteomes" id="UP001516464">
    <property type="component" value="Unassembled WGS sequence"/>
</dbReference>
<evidence type="ECO:0000256" key="2">
    <source>
        <dbReference type="ARBA" id="ARBA00023134"/>
    </source>
</evidence>
<dbReference type="InterPro" id="IPR027417">
    <property type="entry name" value="P-loop_NTPase"/>
</dbReference>
<dbReference type="Pfam" id="PF01031">
    <property type="entry name" value="Dynamin_M"/>
    <property type="match status" value="1"/>
</dbReference>
<evidence type="ECO:0000313" key="4">
    <source>
        <dbReference type="EMBL" id="KAF7683692.1"/>
    </source>
</evidence>
<dbReference type="PRINTS" id="PR00195">
    <property type="entry name" value="DYNAMIN"/>
</dbReference>
<dbReference type="EMBL" id="SBIQ01000060">
    <property type="protein sequence ID" value="KAF7683692.1"/>
    <property type="molecule type" value="Genomic_DNA"/>
</dbReference>
<dbReference type="InterPro" id="IPR001401">
    <property type="entry name" value="Dynamin_GTPase"/>
</dbReference>
<reference evidence="4 5" key="1">
    <citation type="submission" date="2019-01" db="EMBL/GenBank/DDBJ databases">
        <title>Genomes sequencing and comparative genomics of infectious freshwater microsporidia, Cucumispora dikerogammari and Thelohania contejeani.</title>
        <authorList>
            <person name="Cormier A."/>
            <person name="Giraud I."/>
            <person name="Wattier R."/>
            <person name="Teixeira M."/>
            <person name="Grandjean F."/>
            <person name="Rigaud T."/>
            <person name="Cordaux R."/>
        </authorList>
    </citation>
    <scope>NUCLEOTIDE SEQUENCE [LARGE SCALE GENOMIC DNA]</scope>
    <source>
        <strain evidence="4">T1</strain>
        <tissue evidence="4">Spores</tissue>
    </source>
</reference>
<dbReference type="InterPro" id="IPR045063">
    <property type="entry name" value="Dynamin_N"/>
</dbReference>
<gene>
    <name evidence="4" type="primary">dymA</name>
    <name evidence="4" type="ORF">TCON_1099</name>
</gene>
<dbReference type="InterPro" id="IPR022812">
    <property type="entry name" value="Dynamin"/>
</dbReference>
<dbReference type="Gene3D" id="1.20.120.1240">
    <property type="entry name" value="Dynamin, middle domain"/>
    <property type="match status" value="1"/>
</dbReference>
<organism evidence="4 5">
    <name type="scientific">Astathelohania contejeani</name>
    <dbReference type="NCBI Taxonomy" id="164912"/>
    <lineage>
        <taxon>Eukaryota</taxon>
        <taxon>Fungi</taxon>
        <taxon>Fungi incertae sedis</taxon>
        <taxon>Microsporidia</taxon>
        <taxon>Astathelohaniidae</taxon>
        <taxon>Astathelohania</taxon>
    </lineage>
</organism>
<dbReference type="PANTHER" id="PTHR11566">
    <property type="entry name" value="DYNAMIN"/>
    <property type="match status" value="1"/>
</dbReference>
<dbReference type="InterPro" id="IPR000375">
    <property type="entry name" value="Dynamin_stalk"/>
</dbReference>
<keyword evidence="1" id="KW-0547">Nucleotide-binding</keyword>
<protein>
    <submittedName>
        <fullName evidence="4">Dynamin-A</fullName>
    </submittedName>
</protein>
<comment type="caution">
    <text evidence="4">The sequence shown here is derived from an EMBL/GenBank/DDBJ whole genome shotgun (WGS) entry which is preliminary data.</text>
</comment>